<keyword evidence="3" id="KW-1185">Reference proteome</keyword>
<sequence>MRALVLPLRRSSQSAAVPPAPSHREAHLHRARAARAAVDPTAAASRGRRGCRRVSGGGAPADHTPAVGAAAAAVAAAPSGRARAARGAATVAAARRVAEPPCGVGRCGRAHRRGSRRRQRWPTAADAAATCATAVDAWRVGAGAGMSGGRLRAVSGPRRLRAASASALPTLPSACTVVAGRSPARRAAMAAAAVSTVGAPGGNKRVAGAVGVGPPAPSRG</sequence>
<proteinExistence type="predicted"/>
<dbReference type="EMBL" id="KV918771">
    <property type="protein sequence ID" value="OSX80614.1"/>
    <property type="molecule type" value="Genomic_DNA"/>
</dbReference>
<reference evidence="2 3" key="1">
    <citation type="submission" date="2017-03" db="EMBL/GenBank/DDBJ databases">
        <title>WGS assembly of Porphyra umbilicalis.</title>
        <authorList>
            <person name="Brawley S.H."/>
            <person name="Blouin N.A."/>
            <person name="Ficko-Blean E."/>
            <person name="Wheeler G.L."/>
            <person name="Lohr M."/>
            <person name="Goodson H.V."/>
            <person name="Jenkins J.W."/>
            <person name="Blaby-Haas C.E."/>
            <person name="Helliwell K.E."/>
            <person name="Chan C."/>
            <person name="Marriage T."/>
            <person name="Bhattacharya D."/>
            <person name="Klein A.S."/>
            <person name="Badis Y."/>
            <person name="Brodie J."/>
            <person name="Cao Y."/>
            <person name="Collen J."/>
            <person name="Dittami S.M."/>
            <person name="Gachon C.M."/>
            <person name="Green B.R."/>
            <person name="Karpowicz S."/>
            <person name="Kim J.W."/>
            <person name="Kudahl U."/>
            <person name="Lin S."/>
            <person name="Michel G."/>
            <person name="Mittag M."/>
            <person name="Olson B.J."/>
            <person name="Pangilinan J."/>
            <person name="Peng Y."/>
            <person name="Qiu H."/>
            <person name="Shu S."/>
            <person name="Singer J.T."/>
            <person name="Smith A.G."/>
            <person name="Sprecher B.N."/>
            <person name="Wagner V."/>
            <person name="Wang W."/>
            <person name="Wang Z.-Y."/>
            <person name="Yan J."/>
            <person name="Yarish C."/>
            <person name="Zoeuner-Riek S."/>
            <person name="Zhuang Y."/>
            <person name="Zou Y."/>
            <person name="Lindquist E.A."/>
            <person name="Grimwood J."/>
            <person name="Barry K."/>
            <person name="Rokhsar D.S."/>
            <person name="Schmutz J."/>
            <person name="Stiller J.W."/>
            <person name="Grossman A.R."/>
            <person name="Prochnik S.E."/>
        </authorList>
    </citation>
    <scope>NUCLEOTIDE SEQUENCE [LARGE SCALE GENOMIC DNA]</scope>
    <source>
        <strain evidence="2">4086291</strain>
    </source>
</reference>
<dbReference type="Proteomes" id="UP000218209">
    <property type="component" value="Unassembled WGS sequence"/>
</dbReference>
<gene>
    <name evidence="2" type="ORF">BU14_0048s0029</name>
</gene>
<organism evidence="2 3">
    <name type="scientific">Porphyra umbilicalis</name>
    <name type="common">Purple laver</name>
    <name type="synonym">Red alga</name>
    <dbReference type="NCBI Taxonomy" id="2786"/>
    <lineage>
        <taxon>Eukaryota</taxon>
        <taxon>Rhodophyta</taxon>
        <taxon>Bangiophyceae</taxon>
        <taxon>Bangiales</taxon>
        <taxon>Bangiaceae</taxon>
        <taxon>Porphyra</taxon>
    </lineage>
</organism>
<feature type="region of interest" description="Disordered" evidence="1">
    <location>
        <begin position="198"/>
        <end position="220"/>
    </location>
</feature>
<accession>A0A1X6PIA5</accession>
<feature type="region of interest" description="Disordered" evidence="1">
    <location>
        <begin position="1"/>
        <end position="62"/>
    </location>
</feature>
<evidence type="ECO:0000313" key="3">
    <source>
        <dbReference type="Proteomes" id="UP000218209"/>
    </source>
</evidence>
<protein>
    <submittedName>
        <fullName evidence="2">Uncharacterized protein</fullName>
    </submittedName>
</protein>
<evidence type="ECO:0000256" key="1">
    <source>
        <dbReference type="SAM" id="MobiDB-lite"/>
    </source>
</evidence>
<feature type="compositionally biased region" description="Low complexity" evidence="1">
    <location>
        <begin position="34"/>
        <end position="45"/>
    </location>
</feature>
<evidence type="ECO:0000313" key="2">
    <source>
        <dbReference type="EMBL" id="OSX80614.1"/>
    </source>
</evidence>
<name>A0A1X6PIA5_PORUM</name>
<dbReference type="AlphaFoldDB" id="A0A1X6PIA5"/>